<dbReference type="SUPFAM" id="SSF64356">
    <property type="entry name" value="SNARE-like"/>
    <property type="match status" value="1"/>
</dbReference>
<dbReference type="FunFam" id="1.10.275.10:FF:000001">
    <property type="entry name" value="Fumarate hydratase, mitochondrial"/>
    <property type="match status" value="1"/>
</dbReference>
<name>A0ABD2JGE0_HETSC</name>
<evidence type="ECO:0000256" key="5">
    <source>
        <dbReference type="ARBA" id="ARBA00022892"/>
    </source>
</evidence>
<dbReference type="InterPro" id="IPR005677">
    <property type="entry name" value="Fum_hydII"/>
</dbReference>
<dbReference type="Gene3D" id="1.20.200.10">
    <property type="entry name" value="Fumarase/aspartase (Central domain)"/>
    <property type="match status" value="1"/>
</dbReference>
<dbReference type="InterPro" id="IPR024083">
    <property type="entry name" value="Fumarase/histidase_N"/>
</dbReference>
<dbReference type="InterPro" id="IPR018951">
    <property type="entry name" value="Fumarase_C_C"/>
</dbReference>
<evidence type="ECO:0000256" key="7">
    <source>
        <dbReference type="ARBA" id="ARBA00024408"/>
    </source>
</evidence>
<dbReference type="HAMAP" id="MF_00743">
    <property type="entry name" value="FumaraseC"/>
    <property type="match status" value="1"/>
</dbReference>
<dbReference type="InterPro" id="IPR008948">
    <property type="entry name" value="L-Aspartase-like"/>
</dbReference>
<comment type="subcellular location">
    <subcellularLocation>
        <location evidence="1">Cytoplasm</location>
        <location evidence="1">Perinuclear region</location>
    </subcellularLocation>
</comment>
<dbReference type="InterPro" id="IPR044760">
    <property type="entry name" value="TRAPPC2L"/>
</dbReference>
<dbReference type="GO" id="GO:0048471">
    <property type="term" value="C:perinuclear region of cytoplasm"/>
    <property type="evidence" value="ECO:0007669"/>
    <property type="project" value="UniProtKB-SubCell"/>
</dbReference>
<dbReference type="FunFam" id="1.10.40.30:FF:000002">
    <property type="entry name" value="Fumarate hydratase class II"/>
    <property type="match status" value="1"/>
</dbReference>
<comment type="similarity">
    <text evidence="2">Belongs to the TRAPP small subunits family. Sedlin subfamily.</text>
</comment>
<evidence type="ECO:0000313" key="10">
    <source>
        <dbReference type="EMBL" id="KAL3089528.1"/>
    </source>
</evidence>
<dbReference type="GO" id="GO:0004333">
    <property type="term" value="F:fumarate hydratase activity"/>
    <property type="evidence" value="ECO:0007669"/>
    <property type="project" value="UniProtKB-EC"/>
</dbReference>
<gene>
    <name evidence="10" type="ORF">niasHS_006912</name>
</gene>
<dbReference type="Pfam" id="PF10415">
    <property type="entry name" value="FumaraseC_C"/>
    <property type="match status" value="1"/>
</dbReference>
<dbReference type="InterPro" id="IPR000362">
    <property type="entry name" value="Fumarate_lyase_fam"/>
</dbReference>
<dbReference type="PANTHER" id="PTHR11444">
    <property type="entry name" value="ASPARTATEAMMONIA/ARGININOSUCCINATE/ADENYLOSUCCINATE LYASE"/>
    <property type="match status" value="1"/>
</dbReference>
<dbReference type="Gene3D" id="1.10.40.30">
    <property type="entry name" value="Fumarase/aspartase (C-terminal domain)"/>
    <property type="match status" value="1"/>
</dbReference>
<accession>A0ABD2JGE0</accession>
<feature type="domain" description="Fumarate lyase N-terminal" evidence="8">
    <location>
        <begin position="14"/>
        <end position="345"/>
    </location>
</feature>
<evidence type="ECO:0000256" key="3">
    <source>
        <dbReference type="ARBA" id="ARBA00009084"/>
    </source>
</evidence>
<organism evidence="10 11">
    <name type="scientific">Heterodera schachtii</name>
    <name type="common">Sugarbeet cyst nematode worm</name>
    <name type="synonym">Tylenchus schachtii</name>
    <dbReference type="NCBI Taxonomy" id="97005"/>
    <lineage>
        <taxon>Eukaryota</taxon>
        <taxon>Metazoa</taxon>
        <taxon>Ecdysozoa</taxon>
        <taxon>Nematoda</taxon>
        <taxon>Chromadorea</taxon>
        <taxon>Rhabditida</taxon>
        <taxon>Tylenchina</taxon>
        <taxon>Tylenchomorpha</taxon>
        <taxon>Tylenchoidea</taxon>
        <taxon>Heteroderidae</taxon>
        <taxon>Heteroderinae</taxon>
        <taxon>Heterodera</taxon>
    </lineage>
</organism>
<evidence type="ECO:0000259" key="8">
    <source>
        <dbReference type="Pfam" id="PF00206"/>
    </source>
</evidence>
<dbReference type="InterPro" id="IPR006722">
    <property type="entry name" value="Sedlin"/>
</dbReference>
<dbReference type="InterPro" id="IPR022761">
    <property type="entry name" value="Fumarate_lyase_N"/>
</dbReference>
<dbReference type="CDD" id="cd01362">
    <property type="entry name" value="Fumarase_classII"/>
    <property type="match status" value="1"/>
</dbReference>
<evidence type="ECO:0000259" key="9">
    <source>
        <dbReference type="Pfam" id="PF10415"/>
    </source>
</evidence>
<dbReference type="InterPro" id="IPR020557">
    <property type="entry name" value="Fumarate_lyase_CS"/>
</dbReference>
<protein>
    <recommendedName>
        <fullName evidence="7">Trafficking protein particle complex subunit 2-like protein</fullName>
        <ecNumber evidence="4">4.2.1.2</ecNumber>
    </recommendedName>
</protein>
<comment type="caution">
    <text evidence="10">The sequence shown here is derived from an EMBL/GenBank/DDBJ whole genome shotgun (WGS) entry which is preliminary data.</text>
</comment>
<dbReference type="Gene3D" id="1.10.275.10">
    <property type="entry name" value="Fumarase/aspartase (N-terminal domain)"/>
    <property type="match status" value="1"/>
</dbReference>
<dbReference type="FunFam" id="1.20.200.10:FF:000001">
    <property type="entry name" value="Fumarate hydratase, mitochondrial"/>
    <property type="match status" value="1"/>
</dbReference>
<dbReference type="Proteomes" id="UP001620645">
    <property type="component" value="Unassembled WGS sequence"/>
</dbReference>
<sequence>MNSDNFRVERDTFGELRVPSDRYYGAQTARSMQFFKIGGPEERMPLPVIHAFGYLKKAAATVNQDFGLDSKVAAAICEAADDVISGKLDEHFPLVIWQTGSGTQSNMNVNEVISNRAIEILGGVLGSKTPVHPNDHVNMSQSSNDTFPTAMHVAVAVEINTRLLPSLRLLHDELSKKSKEFEHIIKIGRTHTQDAVPLTLGQEFSAYVTQIGNGISRVDATLGRLYELAAGGTAVGTGLNTRKGFAEKVASKLAELTGLPFKTAPNKFEALAAHDALVEVHGALNVVATSLMKIANDIRFLGSGPRCGLRELSLPENEPGSSIMPGKVNPTQCEALTMVAAQVFGNQVAVTVGASNGHFELNVFKPLIVRNVLQSVRLLADAAESFTKHCVMGIIANEENIKKLLNDSLMLVTALNPHIGYDNAAKIAKTAHKNGTTLKEEAVKSGLLTAEQFDQWQILLCFVLCRAQMALCVAIYDKHDALLYLRLKDRMSASPLEVQRFLHSSCDIVADKMNSPGNKANQQENFLGALLLSDRFRSFAYLTNTGTKFLLVIDAEEGTLKDHEIRLFFKNIHSKYCSAISNPFYSFGSSLHSSKIDAVVNELLVSF</sequence>
<evidence type="ECO:0000256" key="1">
    <source>
        <dbReference type="ARBA" id="ARBA00004556"/>
    </source>
</evidence>
<dbReference type="InterPro" id="IPR011012">
    <property type="entry name" value="Longin-like_dom_sf"/>
</dbReference>
<dbReference type="AlphaFoldDB" id="A0ABD2JGE0"/>
<comment type="similarity">
    <text evidence="3">Belongs to the class-II fumarase/aspartase family. Fumarase subfamily.</text>
</comment>
<dbReference type="PRINTS" id="PR00149">
    <property type="entry name" value="FUMRATELYASE"/>
</dbReference>
<dbReference type="CDD" id="cd14854">
    <property type="entry name" value="TRAPPC2L"/>
    <property type="match status" value="1"/>
</dbReference>
<dbReference type="PROSITE" id="PS00163">
    <property type="entry name" value="FUMARATE_LYASES"/>
    <property type="match status" value="1"/>
</dbReference>
<keyword evidence="11" id="KW-1185">Reference proteome</keyword>
<keyword evidence="6" id="KW-0456">Lyase</keyword>
<dbReference type="NCBIfam" id="TIGR00979">
    <property type="entry name" value="fumC_II"/>
    <property type="match status" value="1"/>
</dbReference>
<proteinExistence type="inferred from homology"/>
<dbReference type="EC" id="4.2.1.2" evidence="4"/>
<keyword evidence="5" id="KW-0813">Transport</keyword>
<dbReference type="Pfam" id="PF04628">
    <property type="entry name" value="Sedlin_N"/>
    <property type="match status" value="1"/>
</dbReference>
<dbReference type="Gene3D" id="3.30.450.70">
    <property type="match status" value="1"/>
</dbReference>
<evidence type="ECO:0000256" key="4">
    <source>
        <dbReference type="ARBA" id="ARBA00012921"/>
    </source>
</evidence>
<dbReference type="PANTHER" id="PTHR11444:SF1">
    <property type="entry name" value="FUMARATE HYDRATASE, MITOCHONDRIAL"/>
    <property type="match status" value="1"/>
</dbReference>
<dbReference type="GO" id="GO:0016192">
    <property type="term" value="P:vesicle-mediated transport"/>
    <property type="evidence" value="ECO:0007669"/>
    <property type="project" value="UniProtKB-KW"/>
</dbReference>
<keyword evidence="5" id="KW-0931">ER-Golgi transport</keyword>
<dbReference type="EMBL" id="JBICCN010000144">
    <property type="protein sequence ID" value="KAL3089528.1"/>
    <property type="molecule type" value="Genomic_DNA"/>
</dbReference>
<evidence type="ECO:0000256" key="2">
    <source>
        <dbReference type="ARBA" id="ARBA00006626"/>
    </source>
</evidence>
<reference evidence="10 11" key="1">
    <citation type="submission" date="2024-10" db="EMBL/GenBank/DDBJ databases">
        <authorList>
            <person name="Kim D."/>
        </authorList>
    </citation>
    <scope>NUCLEOTIDE SEQUENCE [LARGE SCALE GENOMIC DNA]</scope>
    <source>
        <strain evidence="10">Taebaek</strain>
    </source>
</reference>
<dbReference type="SUPFAM" id="SSF48557">
    <property type="entry name" value="L-aspartase-like"/>
    <property type="match status" value="1"/>
</dbReference>
<dbReference type="NCBIfam" id="NF008909">
    <property type="entry name" value="PRK12273.1"/>
    <property type="match status" value="1"/>
</dbReference>
<feature type="domain" description="Fumarase C C-terminal" evidence="9">
    <location>
        <begin position="411"/>
        <end position="456"/>
    </location>
</feature>
<evidence type="ECO:0000313" key="11">
    <source>
        <dbReference type="Proteomes" id="UP001620645"/>
    </source>
</evidence>
<dbReference type="Pfam" id="PF00206">
    <property type="entry name" value="Lyase_1"/>
    <property type="match status" value="1"/>
</dbReference>
<evidence type="ECO:0000256" key="6">
    <source>
        <dbReference type="ARBA" id="ARBA00023239"/>
    </source>
</evidence>